<gene>
    <name evidence="9" type="ORF">TrST_g5177</name>
</gene>
<evidence type="ECO:0000256" key="1">
    <source>
        <dbReference type="ARBA" id="ARBA00004477"/>
    </source>
</evidence>
<dbReference type="Proteomes" id="UP001165085">
    <property type="component" value="Unassembled WGS sequence"/>
</dbReference>
<feature type="transmembrane region" description="Helical" evidence="8">
    <location>
        <begin position="169"/>
        <end position="191"/>
    </location>
</feature>
<comment type="subcellular location">
    <subcellularLocation>
        <location evidence="1 8">Endoplasmic reticulum membrane</location>
        <topology evidence="1 8">Multi-pass membrane protein</topology>
    </subcellularLocation>
</comment>
<reference evidence="10" key="1">
    <citation type="journal article" date="2023" name="Commun. Biol.">
        <title>Genome analysis of Parmales, the sister group of diatoms, reveals the evolutionary specialization of diatoms from phago-mixotrophs to photoautotrophs.</title>
        <authorList>
            <person name="Ban H."/>
            <person name="Sato S."/>
            <person name="Yoshikawa S."/>
            <person name="Yamada K."/>
            <person name="Nakamura Y."/>
            <person name="Ichinomiya M."/>
            <person name="Sato N."/>
            <person name="Blanc-Mathieu R."/>
            <person name="Endo H."/>
            <person name="Kuwata A."/>
            <person name="Ogata H."/>
        </authorList>
    </citation>
    <scope>NUCLEOTIDE SEQUENCE [LARGE SCALE GENOMIC DNA]</scope>
    <source>
        <strain evidence="10">NIES 3701</strain>
    </source>
</reference>
<evidence type="ECO:0000256" key="8">
    <source>
        <dbReference type="RuleBase" id="RU363075"/>
    </source>
</evidence>
<dbReference type="EMBL" id="BRXY01000037">
    <property type="protein sequence ID" value="GMH56013.1"/>
    <property type="molecule type" value="Genomic_DNA"/>
</dbReference>
<feature type="transmembrane region" description="Helical" evidence="8">
    <location>
        <begin position="320"/>
        <end position="340"/>
    </location>
</feature>
<evidence type="ECO:0000256" key="4">
    <source>
        <dbReference type="ARBA" id="ARBA00022692"/>
    </source>
</evidence>
<sequence>MLTSFTNHVRNHVSDHSLPLCIIFYFSFLQTTQFDPDEFYQTLEPSLHLLSRPSHLTWEWSSAFNLRSTLNLLPYSLSYALGLNLIGVKLLNALQAYAIYLLTLSLSISHLSTKDKNTDTNNTEYRCRQLLISTNWFFLYSCNRSTSNNVETILTTLVVLMTLRKSSPILTCLIMSLAISIRFTSVLIFLPLHLLHFPPLSKLPLYILSSLTFLLLFHSFDCIIKSLPLTTLPSFLNNITFNVLLNKSNLYGTHPFYWYFTEGILTVFAFYIPYINLKGRFNLIILVYVGILSAAAHKELRFLTPILPMVLSEMGVPGLRVFRGVVFCNLGAAIFFNFAWQSGGVLGVKSLRVGEGGRVYLMTECHQTPSYSHLGGREFLEVKGLDCGPECRERGDCESWKFMDDKVETLRGETFEEGWVVYQFENEEEEIEGGKVLEGKGGTFRNKFWRNRYESISGGEGFSVYQMN</sequence>
<dbReference type="InterPro" id="IPR005599">
    <property type="entry name" value="GPI_mannosylTrfase"/>
</dbReference>
<organism evidence="9 10">
    <name type="scientific">Triparma strigata</name>
    <dbReference type="NCBI Taxonomy" id="1606541"/>
    <lineage>
        <taxon>Eukaryota</taxon>
        <taxon>Sar</taxon>
        <taxon>Stramenopiles</taxon>
        <taxon>Ochrophyta</taxon>
        <taxon>Bolidophyceae</taxon>
        <taxon>Parmales</taxon>
        <taxon>Triparmaceae</taxon>
        <taxon>Triparma</taxon>
    </lineage>
</organism>
<keyword evidence="5 8" id="KW-0256">Endoplasmic reticulum</keyword>
<dbReference type="PANTHER" id="PTHR22760:SF4">
    <property type="entry name" value="GPI MANNOSYLTRANSFERASE 3"/>
    <property type="match status" value="1"/>
</dbReference>
<feature type="transmembrane region" description="Helical" evidence="8">
    <location>
        <begin position="281"/>
        <end position="300"/>
    </location>
</feature>
<comment type="similarity">
    <text evidence="8">Belongs to the glycosyltransferase 22 family.</text>
</comment>
<dbReference type="EC" id="2.4.1.-" evidence="8"/>
<comment type="caution">
    <text evidence="8">Lacks conserved residue(s) required for the propagation of feature annotation.</text>
</comment>
<accession>A0A9W7DV08</accession>
<dbReference type="GO" id="GO:0006506">
    <property type="term" value="P:GPI anchor biosynthetic process"/>
    <property type="evidence" value="ECO:0007669"/>
    <property type="project" value="TreeGrafter"/>
</dbReference>
<keyword evidence="4 8" id="KW-0812">Transmembrane</keyword>
<protein>
    <recommendedName>
        <fullName evidence="8">Mannosyltransferase</fullName>
        <ecNumber evidence="8">2.4.1.-</ecNumber>
    </recommendedName>
</protein>
<evidence type="ECO:0000256" key="7">
    <source>
        <dbReference type="ARBA" id="ARBA00023136"/>
    </source>
</evidence>
<proteinExistence type="inferred from homology"/>
<evidence type="ECO:0000313" key="10">
    <source>
        <dbReference type="Proteomes" id="UP001165085"/>
    </source>
</evidence>
<keyword evidence="6 8" id="KW-1133">Transmembrane helix</keyword>
<dbReference type="PANTHER" id="PTHR22760">
    <property type="entry name" value="GLYCOSYLTRANSFERASE"/>
    <property type="match status" value="1"/>
</dbReference>
<feature type="transmembrane region" description="Helical" evidence="8">
    <location>
        <begin position="256"/>
        <end position="274"/>
    </location>
</feature>
<evidence type="ECO:0000256" key="5">
    <source>
        <dbReference type="ARBA" id="ARBA00022824"/>
    </source>
</evidence>
<evidence type="ECO:0000256" key="3">
    <source>
        <dbReference type="ARBA" id="ARBA00022679"/>
    </source>
</evidence>
<dbReference type="AlphaFoldDB" id="A0A9W7DV08"/>
<keyword evidence="3" id="KW-0808">Transferase</keyword>
<evidence type="ECO:0000256" key="6">
    <source>
        <dbReference type="ARBA" id="ARBA00022989"/>
    </source>
</evidence>
<dbReference type="Pfam" id="PF03901">
    <property type="entry name" value="Glyco_transf_22"/>
    <property type="match status" value="1"/>
</dbReference>
<keyword evidence="2 8" id="KW-0328">Glycosyltransferase</keyword>
<dbReference type="GO" id="GO:0005789">
    <property type="term" value="C:endoplasmic reticulum membrane"/>
    <property type="evidence" value="ECO:0007669"/>
    <property type="project" value="UniProtKB-SubCell"/>
</dbReference>
<comment type="caution">
    <text evidence="9">The sequence shown here is derived from an EMBL/GenBank/DDBJ whole genome shotgun (WGS) entry which is preliminary data.</text>
</comment>
<dbReference type="GO" id="GO:0000026">
    <property type="term" value="F:alpha-1,2-mannosyltransferase activity"/>
    <property type="evidence" value="ECO:0007669"/>
    <property type="project" value="TreeGrafter"/>
</dbReference>
<keyword evidence="7 8" id="KW-0472">Membrane</keyword>
<name>A0A9W7DV08_9STRA</name>
<evidence type="ECO:0000313" key="9">
    <source>
        <dbReference type="EMBL" id="GMH56013.1"/>
    </source>
</evidence>
<keyword evidence="10" id="KW-1185">Reference proteome</keyword>
<evidence type="ECO:0000256" key="2">
    <source>
        <dbReference type="ARBA" id="ARBA00022676"/>
    </source>
</evidence>
<dbReference type="OrthoDB" id="416834at2759"/>